<dbReference type="Proteomes" id="UP000597444">
    <property type="component" value="Unassembled WGS sequence"/>
</dbReference>
<accession>A0A8J3N0Q9</accession>
<evidence type="ECO:0000313" key="3">
    <source>
        <dbReference type="Proteomes" id="UP000597444"/>
    </source>
</evidence>
<protein>
    <recommendedName>
        <fullName evidence="4">DUF2269 domain-containing protein</fullName>
    </recommendedName>
</protein>
<dbReference type="AlphaFoldDB" id="A0A8J3N0Q9"/>
<feature type="transmembrane region" description="Helical" evidence="1">
    <location>
        <begin position="135"/>
        <end position="158"/>
    </location>
</feature>
<dbReference type="RefSeq" id="WP_220203982.1">
    <property type="nucleotide sequence ID" value="NZ_BNJK01000001.1"/>
</dbReference>
<keyword evidence="1" id="KW-0812">Transmembrane</keyword>
<organism evidence="2 3">
    <name type="scientific">Reticulibacter mediterranei</name>
    <dbReference type="NCBI Taxonomy" id="2778369"/>
    <lineage>
        <taxon>Bacteria</taxon>
        <taxon>Bacillati</taxon>
        <taxon>Chloroflexota</taxon>
        <taxon>Ktedonobacteria</taxon>
        <taxon>Ktedonobacterales</taxon>
        <taxon>Reticulibacteraceae</taxon>
        <taxon>Reticulibacter</taxon>
    </lineage>
</organism>
<keyword evidence="3" id="KW-1185">Reference proteome</keyword>
<evidence type="ECO:0000256" key="1">
    <source>
        <dbReference type="SAM" id="Phobius"/>
    </source>
</evidence>
<feature type="transmembrane region" description="Helical" evidence="1">
    <location>
        <begin position="87"/>
        <end position="108"/>
    </location>
</feature>
<feature type="transmembrane region" description="Helical" evidence="1">
    <location>
        <begin position="12"/>
        <end position="40"/>
    </location>
</feature>
<name>A0A8J3N0Q9_9CHLR</name>
<evidence type="ECO:0008006" key="4">
    <source>
        <dbReference type="Google" id="ProtNLM"/>
    </source>
</evidence>
<dbReference type="EMBL" id="BNJK01000001">
    <property type="protein sequence ID" value="GHO93187.1"/>
    <property type="molecule type" value="Genomic_DNA"/>
</dbReference>
<gene>
    <name evidence="2" type="ORF">KSF_032350</name>
</gene>
<keyword evidence="1" id="KW-0472">Membrane</keyword>
<reference evidence="2" key="1">
    <citation type="submission" date="2020-10" db="EMBL/GenBank/DDBJ databases">
        <title>Taxonomic study of unclassified bacteria belonging to the class Ktedonobacteria.</title>
        <authorList>
            <person name="Yabe S."/>
            <person name="Wang C.M."/>
            <person name="Zheng Y."/>
            <person name="Sakai Y."/>
            <person name="Cavaletti L."/>
            <person name="Monciardini P."/>
            <person name="Donadio S."/>
        </authorList>
    </citation>
    <scope>NUCLEOTIDE SEQUENCE</scope>
    <source>
        <strain evidence="2">ID150040</strain>
    </source>
</reference>
<proteinExistence type="predicted"/>
<sequence>MAKKLTITQRRWLISAHILFSIIWIGTSLCLLILALTALGTSDPSMLHIIYLLAEVLDKTLIWGSSIGALATGFLLSILTHWGLLRFYWIIVKEVLSIFSFALGYAGLHTWLTHLGTMTAVQSSDTIQAAYPLTLHIYIAGCTLELAALVIMVIISVFRPWGQFKSPKKPMRMAIPVS</sequence>
<feature type="transmembrane region" description="Helical" evidence="1">
    <location>
        <begin position="60"/>
        <end position="80"/>
    </location>
</feature>
<evidence type="ECO:0000313" key="2">
    <source>
        <dbReference type="EMBL" id="GHO93187.1"/>
    </source>
</evidence>
<comment type="caution">
    <text evidence="2">The sequence shown here is derived from an EMBL/GenBank/DDBJ whole genome shotgun (WGS) entry which is preliminary data.</text>
</comment>
<keyword evidence="1" id="KW-1133">Transmembrane helix</keyword>